<dbReference type="SUPFAM" id="SSF47598">
    <property type="entry name" value="Ribbon-helix-helix"/>
    <property type="match status" value="1"/>
</dbReference>
<dbReference type="InterPro" id="IPR002145">
    <property type="entry name" value="CopG"/>
</dbReference>
<dbReference type="KEGG" id="enn:FRE64_03905"/>
<name>A0A5B8NIU5_9CHRO</name>
<evidence type="ECO:0000313" key="3">
    <source>
        <dbReference type="Proteomes" id="UP000318453"/>
    </source>
</evidence>
<evidence type="ECO:0000259" key="1">
    <source>
        <dbReference type="Pfam" id="PF01402"/>
    </source>
</evidence>
<dbReference type="AlphaFoldDB" id="A0A5B8NIU5"/>
<dbReference type="RefSeq" id="WP_146294758.1">
    <property type="nucleotide sequence ID" value="NZ_CP042326.1"/>
</dbReference>
<feature type="domain" description="Ribbon-helix-helix protein CopG" evidence="1">
    <location>
        <begin position="4"/>
        <end position="43"/>
    </location>
</feature>
<reference evidence="2" key="1">
    <citation type="submission" date="2019-08" db="EMBL/GenBank/DDBJ databases">
        <title>Carotenoids and Carotenoid Binding Proteins in the Halophilic Cyanobacterium Euhalothece sp. ZM00.</title>
        <authorList>
            <person name="Cho S.M."/>
            <person name="Song J.Y."/>
            <person name="Park Y.-I."/>
        </authorList>
    </citation>
    <scope>NUCLEOTIDE SEQUENCE [LARGE SCALE GENOMIC DNA]</scope>
    <source>
        <strain evidence="2">Z-M001</strain>
    </source>
</reference>
<proteinExistence type="predicted"/>
<dbReference type="InterPro" id="IPR010985">
    <property type="entry name" value="Ribbon_hlx_hlx"/>
</dbReference>
<sequence length="82" mass="9468">MKEERITIRLDEKEYSLLSRLSQQEQRSESEIVRTALRKYCEEALSQANSYELAKALGIIGITKELPCDLSTNESYFEGFSE</sequence>
<dbReference type="OrthoDB" id="464026at2"/>
<organism evidence="2 3">
    <name type="scientific">Euhalothece natronophila Z-M001</name>
    <dbReference type="NCBI Taxonomy" id="522448"/>
    <lineage>
        <taxon>Bacteria</taxon>
        <taxon>Bacillati</taxon>
        <taxon>Cyanobacteriota</taxon>
        <taxon>Cyanophyceae</taxon>
        <taxon>Oscillatoriophycideae</taxon>
        <taxon>Chroococcales</taxon>
        <taxon>Halothecacae</taxon>
        <taxon>Halothece cluster</taxon>
        <taxon>Euhalothece</taxon>
    </lineage>
</organism>
<dbReference type="GO" id="GO:0006355">
    <property type="term" value="P:regulation of DNA-templated transcription"/>
    <property type="evidence" value="ECO:0007669"/>
    <property type="project" value="InterPro"/>
</dbReference>
<dbReference type="Gene3D" id="1.10.1220.10">
    <property type="entry name" value="Met repressor-like"/>
    <property type="match status" value="1"/>
</dbReference>
<protein>
    <submittedName>
        <fullName evidence="2">CopG family transcriptional regulator</fullName>
    </submittedName>
</protein>
<accession>A0A5B8NIU5</accession>
<dbReference type="Pfam" id="PF01402">
    <property type="entry name" value="RHH_1"/>
    <property type="match status" value="1"/>
</dbReference>
<dbReference type="InterPro" id="IPR013321">
    <property type="entry name" value="Arc_rbn_hlx_hlx"/>
</dbReference>
<dbReference type="Proteomes" id="UP000318453">
    <property type="component" value="Chromosome"/>
</dbReference>
<keyword evidence="3" id="KW-1185">Reference proteome</keyword>
<dbReference type="EMBL" id="CP042326">
    <property type="protein sequence ID" value="QDZ39152.1"/>
    <property type="molecule type" value="Genomic_DNA"/>
</dbReference>
<gene>
    <name evidence="2" type="ORF">FRE64_03905</name>
</gene>
<evidence type="ECO:0000313" key="2">
    <source>
        <dbReference type="EMBL" id="QDZ39152.1"/>
    </source>
</evidence>